<gene>
    <name evidence="5" type="ORF">Ae201684_009380</name>
</gene>
<dbReference type="PANTHER" id="PTHR46652:SF3">
    <property type="entry name" value="LEUCINE-RICH REPEAT-CONTAINING PROTEIN 9"/>
    <property type="match status" value="1"/>
</dbReference>
<feature type="transmembrane region" description="Helical" evidence="3">
    <location>
        <begin position="173"/>
        <end position="193"/>
    </location>
</feature>
<evidence type="ECO:0000313" key="5">
    <source>
        <dbReference type="EMBL" id="KAF0733814.1"/>
    </source>
</evidence>
<feature type="transmembrane region" description="Helical" evidence="3">
    <location>
        <begin position="28"/>
        <end position="47"/>
    </location>
</feature>
<feature type="transmembrane region" description="Helical" evidence="3">
    <location>
        <begin position="142"/>
        <end position="161"/>
    </location>
</feature>
<evidence type="ECO:0000259" key="4">
    <source>
        <dbReference type="Pfam" id="PF13349"/>
    </source>
</evidence>
<dbReference type="Proteomes" id="UP000481153">
    <property type="component" value="Unassembled WGS sequence"/>
</dbReference>
<dbReference type="InterPro" id="IPR025164">
    <property type="entry name" value="Toastrack_DUF4097"/>
</dbReference>
<dbReference type="InterPro" id="IPR050836">
    <property type="entry name" value="SDS22/Internalin_LRR"/>
</dbReference>
<reference evidence="5 6" key="1">
    <citation type="submission" date="2019-07" db="EMBL/GenBank/DDBJ databases">
        <title>Genomics analysis of Aphanomyces spp. identifies a new class of oomycete effector associated with host adaptation.</title>
        <authorList>
            <person name="Gaulin E."/>
        </authorList>
    </citation>
    <scope>NUCLEOTIDE SEQUENCE [LARGE SCALE GENOMIC DNA]</scope>
    <source>
        <strain evidence="5 6">ATCC 201684</strain>
    </source>
</reference>
<keyword evidence="2" id="KW-0677">Repeat</keyword>
<dbReference type="Pfam" id="PF13349">
    <property type="entry name" value="DUF4097"/>
    <property type="match status" value="1"/>
</dbReference>
<feature type="transmembrane region" description="Helical" evidence="3">
    <location>
        <begin position="213"/>
        <end position="232"/>
    </location>
</feature>
<feature type="domain" description="DUF4097" evidence="4">
    <location>
        <begin position="543"/>
        <end position="742"/>
    </location>
</feature>
<evidence type="ECO:0000256" key="2">
    <source>
        <dbReference type="ARBA" id="ARBA00022737"/>
    </source>
</evidence>
<name>A0A6G0X210_9STRA</name>
<organism evidence="5 6">
    <name type="scientific">Aphanomyces euteiches</name>
    <dbReference type="NCBI Taxonomy" id="100861"/>
    <lineage>
        <taxon>Eukaryota</taxon>
        <taxon>Sar</taxon>
        <taxon>Stramenopiles</taxon>
        <taxon>Oomycota</taxon>
        <taxon>Saprolegniomycetes</taxon>
        <taxon>Saprolegniales</taxon>
        <taxon>Verrucalvaceae</taxon>
        <taxon>Aphanomyces</taxon>
    </lineage>
</organism>
<dbReference type="SUPFAM" id="SSF52058">
    <property type="entry name" value="L domain-like"/>
    <property type="match status" value="1"/>
</dbReference>
<protein>
    <recommendedName>
        <fullName evidence="4">DUF4097 domain-containing protein</fullName>
    </recommendedName>
</protein>
<feature type="transmembrane region" description="Helical" evidence="3">
    <location>
        <begin position="83"/>
        <end position="107"/>
    </location>
</feature>
<accession>A0A6G0X210</accession>
<feature type="transmembrane region" description="Helical" evidence="3">
    <location>
        <begin position="53"/>
        <end position="76"/>
    </location>
</feature>
<dbReference type="EMBL" id="VJMJ01000119">
    <property type="protein sequence ID" value="KAF0733814.1"/>
    <property type="molecule type" value="Genomic_DNA"/>
</dbReference>
<dbReference type="PROSITE" id="PS51450">
    <property type="entry name" value="LRR"/>
    <property type="match status" value="1"/>
</dbReference>
<sequence>MRAKANKLLWRQTTLPQATETTPQVRRVCVINFILCLGVVPMSFVFANKAMTFHYLYVAGAVLSIISLVASVMGILKSTPGVVWSLMLAVAAAYGLLCTGGLCLLYLPYLSAELTSATDKQYAKSVIASSALASQATTERTYLLIGGIAQLILGLLAAYMVRQLFYVLGEKRASVALLQSFSAFMIPLSLLFIAGGQYIISSQTFASSPYTGIFIYVCGLLELVLSLLAFIGSGFEYRRLLNTFSWFAFVTAILAIGAAIACLSVTSSVKTSVINNWSTIRVILPPTLQARYDQTQFALFIQRNLYAMSYIAIVSGLLMILLSFAAQSLREIMNVIKRRAAQDKRCALDPEVHPEFVARREWTLMFKSSKRNQRICMRVTCGFAAVLIVAITVVMTLSVIFTTQCASISKAHDVRSALLGSNTSAACSTIRLRNEYASGKLQVVAGTSDQGNATFEHNAVSSKYLTSSGFSTHQMGSTCVVDATPGDAPTFLWFDTSCQVANLLVALPALANTSSPRPAIEMSSNTSAIDINLLQNGTKVPVAGLTISTDQANVNIYGAAISSGGLSVVSTSGEVNISTIVVNATGPLGAKTPTTISSSLGSVVLTNSSLIDSPLSITTDVSGILIQSVATAVTHGHTSVELTSSTGGIVVSKLDADWVALKTSSGAIIADGLVSNGNGALVGRIDVQSIGGSVRLTNTAAQGYVHVETNSGNVVVQLASSTFSGLYYIRSEYGRVRVRTGNTTYDTITRFTTSDPREAQGLINCGTSCHYVGDLYIRTVYGDVDVQVGCASASYQLDKNIMRDDRRRALCRSKRRLKRLKRQQLRRFHLVAMEITDELIKRRSKHFDVACIQRLNLSSANIAKLALLDTCTSLVELNLSKNHIASIRGIPTLAALRVLDCSFNEISSLGITFFVSKFHEFIDDLALQPQLEELHVEGNEIKHVDFVKLQRQVPRLRRLFLHTSTAPRSNPGVVLLTVCKMDNYHAVIQAAMPSLEYLDGEILVLRQMATEAKSKPTPEQDADVEQAIQDATWEKVSWELPRTNAAFIMESTAKLRAMLADCNRDVDGDALDLLRQMQAALQ</sequence>
<dbReference type="InterPro" id="IPR032675">
    <property type="entry name" value="LRR_dom_sf"/>
</dbReference>
<evidence type="ECO:0000256" key="3">
    <source>
        <dbReference type="SAM" id="Phobius"/>
    </source>
</evidence>
<keyword evidence="3" id="KW-0472">Membrane</keyword>
<dbReference type="InterPro" id="IPR001611">
    <property type="entry name" value="Leu-rich_rpt"/>
</dbReference>
<dbReference type="AlphaFoldDB" id="A0A6G0X210"/>
<keyword evidence="3" id="KW-0812">Transmembrane</keyword>
<evidence type="ECO:0000256" key="1">
    <source>
        <dbReference type="ARBA" id="ARBA00022614"/>
    </source>
</evidence>
<dbReference type="VEuPathDB" id="FungiDB:AeMF1_010136"/>
<feature type="transmembrane region" description="Helical" evidence="3">
    <location>
        <begin position="307"/>
        <end position="329"/>
    </location>
</feature>
<keyword evidence="1" id="KW-0433">Leucine-rich repeat</keyword>
<keyword evidence="6" id="KW-1185">Reference proteome</keyword>
<evidence type="ECO:0000313" key="6">
    <source>
        <dbReference type="Proteomes" id="UP000481153"/>
    </source>
</evidence>
<proteinExistence type="predicted"/>
<comment type="caution">
    <text evidence="5">The sequence shown here is derived from an EMBL/GenBank/DDBJ whole genome shotgun (WGS) entry which is preliminary data.</text>
</comment>
<feature type="transmembrane region" description="Helical" evidence="3">
    <location>
        <begin position="375"/>
        <end position="401"/>
    </location>
</feature>
<dbReference type="Gene3D" id="3.80.10.10">
    <property type="entry name" value="Ribonuclease Inhibitor"/>
    <property type="match status" value="1"/>
</dbReference>
<keyword evidence="3" id="KW-1133">Transmembrane helix</keyword>
<dbReference type="PANTHER" id="PTHR46652">
    <property type="entry name" value="LEUCINE-RICH REPEAT AND IQ DOMAIN-CONTAINING PROTEIN 1-RELATED"/>
    <property type="match status" value="1"/>
</dbReference>
<feature type="transmembrane region" description="Helical" evidence="3">
    <location>
        <begin position="244"/>
        <end position="266"/>
    </location>
</feature>